<dbReference type="EMBL" id="CP120373">
    <property type="protein sequence ID" value="WEX87780.1"/>
    <property type="molecule type" value="Genomic_DNA"/>
</dbReference>
<keyword evidence="2 7" id="KW-0813">Transport</keyword>
<evidence type="ECO:0000256" key="1">
    <source>
        <dbReference type="ARBA" id="ARBA00004651"/>
    </source>
</evidence>
<dbReference type="InterPro" id="IPR035906">
    <property type="entry name" value="MetI-like_sf"/>
</dbReference>
<dbReference type="Pfam" id="PF00528">
    <property type="entry name" value="BPD_transp_1"/>
    <property type="match status" value="1"/>
</dbReference>
<evidence type="ECO:0000256" key="2">
    <source>
        <dbReference type="ARBA" id="ARBA00022448"/>
    </source>
</evidence>
<evidence type="ECO:0000256" key="3">
    <source>
        <dbReference type="ARBA" id="ARBA00022475"/>
    </source>
</evidence>
<feature type="transmembrane region" description="Helical" evidence="7">
    <location>
        <begin position="83"/>
        <end position="106"/>
    </location>
</feature>
<dbReference type="PROSITE" id="PS50928">
    <property type="entry name" value="ABC_TM1"/>
    <property type="match status" value="1"/>
</dbReference>
<accession>A0ABY8DA62</accession>
<dbReference type="SUPFAM" id="SSF161098">
    <property type="entry name" value="MetI-like"/>
    <property type="match status" value="1"/>
</dbReference>
<feature type="transmembrane region" description="Helical" evidence="7">
    <location>
        <begin position="20"/>
        <end position="42"/>
    </location>
</feature>
<evidence type="ECO:0000256" key="7">
    <source>
        <dbReference type="RuleBase" id="RU363032"/>
    </source>
</evidence>
<keyword evidence="3" id="KW-1003">Cell membrane</keyword>
<evidence type="ECO:0000313" key="9">
    <source>
        <dbReference type="EMBL" id="WEX87780.1"/>
    </source>
</evidence>
<evidence type="ECO:0000256" key="4">
    <source>
        <dbReference type="ARBA" id="ARBA00022692"/>
    </source>
</evidence>
<dbReference type="CDD" id="cd06261">
    <property type="entry name" value="TM_PBP2"/>
    <property type="match status" value="1"/>
</dbReference>
<dbReference type="Gene3D" id="1.10.3720.10">
    <property type="entry name" value="MetI-like"/>
    <property type="match status" value="1"/>
</dbReference>
<keyword evidence="10" id="KW-1185">Reference proteome</keyword>
<sequence length="366" mass="39846">MKTARLAEWMDRHSGPIFVLPAVLLILAFSIFPLVISAWLALSQFRLGIGGYEIRFVGLLNFKKLLTGSQQFHFLGTFAEIPLLGWLIVALVFGTLAVAAGRYVTLGRVSVIGVVGRLISFTLIGALAVLFATTLGGQIGSLSTTLFYVIVGVTLQFLVGTGLAFLCAQNIRGRSFFRLVFFVPLMVTPVGTAYTFRMLADTTVGPFAPIWGWLGLGNFAWAADPWTARLVIVLGDSWQWIPFIFIVMLAAFESQPRDQVEAAQVDGASTFQIFRDITWPSVAPVAATVVLIRVIEAFKIVDLPNVLTNGGPGIATESLTLHAFIEWRALNLGGSAAIAYLLLFVATVLCVSFVNMIVVPMRRSRQ</sequence>
<gene>
    <name evidence="9" type="ORF">PZN02_000210</name>
</gene>
<dbReference type="Proteomes" id="UP001229355">
    <property type="component" value="Chromosome 1"/>
</dbReference>
<feature type="transmembrane region" description="Helical" evidence="7">
    <location>
        <begin position="206"/>
        <end position="223"/>
    </location>
</feature>
<evidence type="ECO:0000259" key="8">
    <source>
        <dbReference type="PROSITE" id="PS50928"/>
    </source>
</evidence>
<organism evidence="9 10">
    <name type="scientific">Sinorhizobium garamanticum</name>
    <dbReference type="NCBI Taxonomy" id="680247"/>
    <lineage>
        <taxon>Bacteria</taxon>
        <taxon>Pseudomonadati</taxon>
        <taxon>Pseudomonadota</taxon>
        <taxon>Alphaproteobacteria</taxon>
        <taxon>Hyphomicrobiales</taxon>
        <taxon>Rhizobiaceae</taxon>
        <taxon>Sinorhizobium/Ensifer group</taxon>
        <taxon>Sinorhizobium</taxon>
    </lineage>
</organism>
<keyword evidence="5 7" id="KW-1133">Transmembrane helix</keyword>
<keyword evidence="4 7" id="KW-0812">Transmembrane</keyword>
<evidence type="ECO:0000256" key="6">
    <source>
        <dbReference type="ARBA" id="ARBA00023136"/>
    </source>
</evidence>
<comment type="subcellular location">
    <subcellularLocation>
        <location evidence="1 7">Cell membrane</location>
        <topology evidence="1 7">Multi-pass membrane protein</topology>
    </subcellularLocation>
</comment>
<keyword evidence="6 7" id="KW-0472">Membrane</keyword>
<reference evidence="9 10" key="1">
    <citation type="submission" date="2023-03" db="EMBL/GenBank/DDBJ databases">
        <authorList>
            <person name="Kaur S."/>
            <person name="Espinosa-Saiz D."/>
            <person name="Velazquez E."/>
            <person name="Menendez E."/>
            <person name="diCenzo G.C."/>
        </authorList>
    </citation>
    <scope>NUCLEOTIDE SEQUENCE [LARGE SCALE GENOMIC DNA]</scope>
    <source>
        <strain evidence="9 10">LMG 24692</strain>
    </source>
</reference>
<dbReference type="PANTHER" id="PTHR30193">
    <property type="entry name" value="ABC TRANSPORTER PERMEASE PROTEIN"/>
    <property type="match status" value="1"/>
</dbReference>
<proteinExistence type="inferred from homology"/>
<feature type="transmembrane region" description="Helical" evidence="7">
    <location>
        <begin position="118"/>
        <end position="139"/>
    </location>
</feature>
<feature type="domain" description="ABC transmembrane type-1" evidence="8">
    <location>
        <begin position="142"/>
        <end position="353"/>
    </location>
</feature>
<name>A0ABY8DA62_9HYPH</name>
<evidence type="ECO:0000256" key="5">
    <source>
        <dbReference type="ARBA" id="ARBA00022989"/>
    </source>
</evidence>
<dbReference type="InterPro" id="IPR051393">
    <property type="entry name" value="ABC_transporter_permease"/>
</dbReference>
<dbReference type="InterPro" id="IPR000515">
    <property type="entry name" value="MetI-like"/>
</dbReference>
<feature type="transmembrane region" description="Helical" evidence="7">
    <location>
        <begin position="145"/>
        <end position="167"/>
    </location>
</feature>
<comment type="similarity">
    <text evidence="7">Belongs to the binding-protein-dependent transport system permease family.</text>
</comment>
<feature type="transmembrane region" description="Helical" evidence="7">
    <location>
        <begin position="230"/>
        <end position="252"/>
    </location>
</feature>
<evidence type="ECO:0000313" key="10">
    <source>
        <dbReference type="Proteomes" id="UP001229355"/>
    </source>
</evidence>
<protein>
    <submittedName>
        <fullName evidence="9">Sugar ABC transporter permease</fullName>
    </submittedName>
</protein>
<dbReference type="PANTHER" id="PTHR30193:SF45">
    <property type="entry name" value="ABC TRANSPORTER PERMEASE PROTEIN"/>
    <property type="match status" value="1"/>
</dbReference>
<feature type="transmembrane region" description="Helical" evidence="7">
    <location>
        <begin position="337"/>
        <end position="359"/>
    </location>
</feature>
<feature type="transmembrane region" description="Helical" evidence="7">
    <location>
        <begin position="179"/>
        <end position="200"/>
    </location>
</feature>
<dbReference type="RefSeq" id="WP_280659800.1">
    <property type="nucleotide sequence ID" value="NZ_CP120373.1"/>
</dbReference>